<dbReference type="GeneID" id="28895736"/>
<dbReference type="FunCoup" id="A0A165FG43">
    <property type="interactions" value="53"/>
</dbReference>
<protein>
    <recommendedName>
        <fullName evidence="2">tRNA(Phe) 7-[(3-amino-3-carboxypropyl)-4-demethylwyosine(37)-N(4)]-methyltransferase</fullName>
        <ecNumber evidence="2">2.1.1.282</ecNumber>
    </recommendedName>
    <alternativeName>
        <fullName evidence="7">tRNA(Phe) 7-((3-amino-3-carboxypropyl)-4-demethylwyosine(37)-N(4))-methyltransferase</fullName>
    </alternativeName>
</protein>
<evidence type="ECO:0000256" key="5">
    <source>
        <dbReference type="ARBA" id="ARBA00022691"/>
    </source>
</evidence>
<dbReference type="Pfam" id="PF02676">
    <property type="entry name" value="TYW3"/>
    <property type="match status" value="1"/>
</dbReference>
<dbReference type="OrthoDB" id="263283at2759"/>
<dbReference type="GO" id="GO:0008168">
    <property type="term" value="F:methyltransferase activity"/>
    <property type="evidence" value="ECO:0007669"/>
    <property type="project" value="UniProtKB-KW"/>
</dbReference>
<keyword evidence="3" id="KW-0489">Methyltransferase</keyword>
<evidence type="ECO:0000313" key="12">
    <source>
        <dbReference type="Proteomes" id="UP000076632"/>
    </source>
</evidence>
<gene>
    <name evidence="11" type="ORF">L228DRAFT_232583</name>
</gene>
<dbReference type="RefSeq" id="XP_018186491.1">
    <property type="nucleotide sequence ID" value="XM_018330599.1"/>
</dbReference>
<comment type="catalytic activity">
    <reaction evidence="8">
        <text>4-demethyl-7-[(3S)-3-amino-3-carboxypropyl]wyosine(37) in tRNA(Phe) + S-adenosyl-L-methionine = 7-[(3S)-3-amino-3-carboxypropyl]wyosine(37) in tRNA(Phe) + S-adenosyl-L-homocysteine + H(+)</text>
        <dbReference type="Rhea" id="RHEA:36635"/>
        <dbReference type="Rhea" id="RHEA-COMP:10378"/>
        <dbReference type="Rhea" id="RHEA-COMP:10379"/>
        <dbReference type="ChEBI" id="CHEBI:15378"/>
        <dbReference type="ChEBI" id="CHEBI:57856"/>
        <dbReference type="ChEBI" id="CHEBI:59789"/>
        <dbReference type="ChEBI" id="CHEBI:73543"/>
        <dbReference type="ChEBI" id="CHEBI:73550"/>
        <dbReference type="EC" id="2.1.1.282"/>
    </reaction>
</comment>
<dbReference type="Gene3D" id="3.30.1960.10">
    <property type="entry name" value="tRNA wybutosine-synthesizing-like"/>
    <property type="match status" value="1"/>
</dbReference>
<organism evidence="11 12">
    <name type="scientific">Xylona heveae (strain CBS 132557 / TC161)</name>
    <dbReference type="NCBI Taxonomy" id="1328760"/>
    <lineage>
        <taxon>Eukaryota</taxon>
        <taxon>Fungi</taxon>
        <taxon>Dikarya</taxon>
        <taxon>Ascomycota</taxon>
        <taxon>Pezizomycotina</taxon>
        <taxon>Xylonomycetes</taxon>
        <taxon>Xylonales</taxon>
        <taxon>Xylonaceae</taxon>
        <taxon>Xylona</taxon>
    </lineage>
</organism>
<dbReference type="PANTHER" id="PTHR48418:SF1">
    <property type="entry name" value="TRNA WYBUTOSINE-SYNTHESIZING PROTEIN 3"/>
    <property type="match status" value="1"/>
</dbReference>
<dbReference type="GO" id="GO:0008033">
    <property type="term" value="P:tRNA processing"/>
    <property type="evidence" value="ECO:0007669"/>
    <property type="project" value="UniProtKB-KW"/>
</dbReference>
<evidence type="ECO:0000256" key="7">
    <source>
        <dbReference type="ARBA" id="ARBA00030554"/>
    </source>
</evidence>
<dbReference type="PANTHER" id="PTHR48418">
    <property type="entry name" value="TRNA WYBUTOSINE-SYNTHESIZING PROTEIN 3"/>
    <property type="match status" value="1"/>
</dbReference>
<sequence length="326" mass="36077">MENLPEAPPSFVRKKQTILHQLAVPTSQYSDLSPKGSVDEAIRTLIDGINSSEGLVTTSSCAGRVSVFLEGVRRQGTKSEATLSSEVNNGQLAGPGGKGGGGRWLFVSHDPIVIPNAVDSESFIHNLFQLPSKPTSHFTCPENCRYLHFKFEPMILHVLTSSLKEAQKVLNAALQAGFRESGAMSLEGAESMSTTPMVAVRSIGLMFDSIIGFATNDDGAEHIRVTVSDEHLRMLVDLANERFRINQERIQRFRTLLLSPNSENRKNSKKAQKCTGETWEEPEVRRARKKAEGERKRKEHQTKQAPNPASNEEDSESLEYIGNMLE</sequence>
<evidence type="ECO:0000256" key="8">
    <source>
        <dbReference type="ARBA" id="ARBA00049202"/>
    </source>
</evidence>
<keyword evidence="4" id="KW-0808">Transferase</keyword>
<keyword evidence="6" id="KW-0819">tRNA processing</keyword>
<evidence type="ECO:0000256" key="3">
    <source>
        <dbReference type="ARBA" id="ARBA00022603"/>
    </source>
</evidence>
<accession>A0A165FG43</accession>
<keyword evidence="12" id="KW-1185">Reference proteome</keyword>
<feature type="compositionally biased region" description="Basic and acidic residues" evidence="9">
    <location>
        <begin position="282"/>
        <end position="296"/>
    </location>
</feature>
<dbReference type="OMA" id="TWLYVSH"/>
<comment type="similarity">
    <text evidence="1">Belongs to the TYW3 family.</text>
</comment>
<evidence type="ECO:0000313" key="11">
    <source>
        <dbReference type="EMBL" id="KZF20936.1"/>
    </source>
</evidence>
<dbReference type="Proteomes" id="UP000076632">
    <property type="component" value="Unassembled WGS sequence"/>
</dbReference>
<dbReference type="EMBL" id="KV407462">
    <property type="protein sequence ID" value="KZF20936.1"/>
    <property type="molecule type" value="Genomic_DNA"/>
</dbReference>
<feature type="region of interest" description="Disordered" evidence="9">
    <location>
        <begin position="261"/>
        <end position="326"/>
    </location>
</feature>
<evidence type="ECO:0000259" key="10">
    <source>
        <dbReference type="Pfam" id="PF02676"/>
    </source>
</evidence>
<reference evidence="11 12" key="1">
    <citation type="journal article" date="2016" name="Fungal Biol.">
        <title>The genome of Xylona heveae provides a window into fungal endophytism.</title>
        <authorList>
            <person name="Gazis R."/>
            <person name="Kuo A."/>
            <person name="Riley R."/>
            <person name="LaButti K."/>
            <person name="Lipzen A."/>
            <person name="Lin J."/>
            <person name="Amirebrahimi M."/>
            <person name="Hesse C.N."/>
            <person name="Spatafora J.W."/>
            <person name="Henrissat B."/>
            <person name="Hainaut M."/>
            <person name="Grigoriev I.V."/>
            <person name="Hibbett D.S."/>
        </authorList>
    </citation>
    <scope>NUCLEOTIDE SEQUENCE [LARGE SCALE GENOMIC DNA]</scope>
    <source>
        <strain evidence="11 12">TC161</strain>
    </source>
</reference>
<evidence type="ECO:0000256" key="2">
    <source>
        <dbReference type="ARBA" id="ARBA00012750"/>
    </source>
</evidence>
<dbReference type="AlphaFoldDB" id="A0A165FG43"/>
<feature type="domain" description="tRNA wybutosine-synthesizing protein" evidence="10">
    <location>
        <begin position="14"/>
        <end position="257"/>
    </location>
</feature>
<dbReference type="SUPFAM" id="SSF111278">
    <property type="entry name" value="SSo0622-like"/>
    <property type="match status" value="1"/>
</dbReference>
<dbReference type="EC" id="2.1.1.282" evidence="2"/>
<proteinExistence type="inferred from homology"/>
<evidence type="ECO:0000256" key="6">
    <source>
        <dbReference type="ARBA" id="ARBA00022694"/>
    </source>
</evidence>
<dbReference type="InterPro" id="IPR003827">
    <property type="entry name" value="tRNA_yW-synthesising"/>
</dbReference>
<dbReference type="InterPro" id="IPR036602">
    <property type="entry name" value="tRNA_yW-synthesising-like_sf"/>
</dbReference>
<evidence type="ECO:0000256" key="1">
    <source>
        <dbReference type="ARBA" id="ARBA00008569"/>
    </source>
</evidence>
<name>A0A165FG43_XYLHT</name>
<keyword evidence="5" id="KW-0949">S-adenosyl-L-methionine</keyword>
<evidence type="ECO:0000256" key="9">
    <source>
        <dbReference type="SAM" id="MobiDB-lite"/>
    </source>
</evidence>
<dbReference type="STRING" id="1328760.A0A165FG43"/>
<dbReference type="GO" id="GO:0032259">
    <property type="term" value="P:methylation"/>
    <property type="evidence" value="ECO:0007669"/>
    <property type="project" value="UniProtKB-KW"/>
</dbReference>
<dbReference type="InParanoid" id="A0A165FG43"/>
<evidence type="ECO:0000256" key="4">
    <source>
        <dbReference type="ARBA" id="ARBA00022679"/>
    </source>
</evidence>